<feature type="region of interest" description="Disordered" evidence="3">
    <location>
        <begin position="26"/>
        <end position="75"/>
    </location>
</feature>
<organism evidence="4 5">
    <name type="scientific">Thiocapsa imhoffii</name>
    <dbReference type="NCBI Taxonomy" id="382777"/>
    <lineage>
        <taxon>Bacteria</taxon>
        <taxon>Pseudomonadati</taxon>
        <taxon>Pseudomonadota</taxon>
        <taxon>Gammaproteobacteria</taxon>
        <taxon>Chromatiales</taxon>
        <taxon>Chromatiaceae</taxon>
        <taxon>Thiocapsa</taxon>
    </lineage>
</organism>
<dbReference type="Proteomes" id="UP001138802">
    <property type="component" value="Unassembled WGS sequence"/>
</dbReference>
<dbReference type="RefSeq" id="WP_200388252.1">
    <property type="nucleotide sequence ID" value="NZ_NRSD01000012.1"/>
</dbReference>
<feature type="compositionally biased region" description="Basic and acidic residues" evidence="3">
    <location>
        <begin position="41"/>
        <end position="50"/>
    </location>
</feature>
<feature type="region of interest" description="Disordered" evidence="3">
    <location>
        <begin position="86"/>
        <end position="105"/>
    </location>
</feature>
<keyword evidence="5" id="KW-1185">Reference proteome</keyword>
<dbReference type="GO" id="GO:0016787">
    <property type="term" value="F:hydrolase activity"/>
    <property type="evidence" value="ECO:0007669"/>
    <property type="project" value="UniProtKB-KW"/>
</dbReference>
<gene>
    <name evidence="4" type="ORF">CKO25_12495</name>
</gene>
<keyword evidence="1" id="KW-0732">Signal</keyword>
<keyword evidence="2" id="KW-0378">Hydrolase</keyword>
<evidence type="ECO:0000256" key="3">
    <source>
        <dbReference type="SAM" id="MobiDB-lite"/>
    </source>
</evidence>
<dbReference type="InterPro" id="IPR050955">
    <property type="entry name" value="Plant_Biomass_Hydrol_Est"/>
</dbReference>
<dbReference type="PANTHER" id="PTHR43037:SF1">
    <property type="entry name" value="BLL1128 PROTEIN"/>
    <property type="match status" value="1"/>
</dbReference>
<name>A0A9X0WIP0_9GAMM</name>
<evidence type="ECO:0000256" key="1">
    <source>
        <dbReference type="ARBA" id="ARBA00022729"/>
    </source>
</evidence>
<protein>
    <recommendedName>
        <fullName evidence="6">PHB depolymerase family esterase</fullName>
    </recommendedName>
</protein>
<dbReference type="Gene3D" id="3.40.50.1820">
    <property type="entry name" value="alpha/beta hydrolase"/>
    <property type="match status" value="1"/>
</dbReference>
<dbReference type="Pfam" id="PF10503">
    <property type="entry name" value="Esterase_PHB"/>
    <property type="match status" value="1"/>
</dbReference>
<proteinExistence type="predicted"/>
<accession>A0A9X0WIP0</accession>
<dbReference type="PANTHER" id="PTHR43037">
    <property type="entry name" value="UNNAMED PRODUCT-RELATED"/>
    <property type="match status" value="1"/>
</dbReference>
<evidence type="ECO:0000256" key="2">
    <source>
        <dbReference type="ARBA" id="ARBA00022801"/>
    </source>
</evidence>
<dbReference type="InterPro" id="IPR029058">
    <property type="entry name" value="AB_hydrolase_fold"/>
</dbReference>
<dbReference type="GO" id="GO:0005576">
    <property type="term" value="C:extracellular region"/>
    <property type="evidence" value="ECO:0007669"/>
    <property type="project" value="InterPro"/>
</dbReference>
<dbReference type="InterPro" id="IPR010126">
    <property type="entry name" value="Esterase_phb"/>
</dbReference>
<evidence type="ECO:0000313" key="4">
    <source>
        <dbReference type="EMBL" id="MBK1645449.1"/>
    </source>
</evidence>
<dbReference type="SUPFAM" id="SSF53474">
    <property type="entry name" value="alpha/beta-Hydrolases"/>
    <property type="match status" value="2"/>
</dbReference>
<evidence type="ECO:0000313" key="5">
    <source>
        <dbReference type="Proteomes" id="UP001138802"/>
    </source>
</evidence>
<evidence type="ECO:0008006" key="6">
    <source>
        <dbReference type="Google" id="ProtNLM"/>
    </source>
</evidence>
<sequence length="417" mass="45364">MSPKPPVDFAEVTRLTRLGRLREAMALLRGEPAADQTDSAAEDRPPRTDSRGAAPSTPAVEPFEEPDRSRGDSVPLLGMLQRIRRGVGAQRRHPGSPFAPVPPPPVPPGAHFERRLYRGAAGTLPYRLYRPSGTHGEPLPLVLMLHGCSQSADDFAAGTGMNSLAEEQLAFIAYPEQSESANATHCWNWFRPEHQERDHGEPALLAGITRELIEELNVDPERVYVAGLSAGAATALILGLAYPDLYAAIGIHSGMPHGVAQDLPSAMRAMREGVDATTAHGITPDRLPAADPIPRDRPRPCIVFHGDHDALVNPLNAEHIIAQVTGGVGLRETLEHGVSAAGIRYRRRRFRDPQGRVWLEHWLLHGLGHAWSGGSPTGSYTDARGPDASREMLRFFLQHRRTTDAAGSSDRSRMPAD</sequence>
<dbReference type="AlphaFoldDB" id="A0A9X0WIP0"/>
<dbReference type="NCBIfam" id="TIGR01840">
    <property type="entry name" value="esterase_phb"/>
    <property type="match status" value="1"/>
</dbReference>
<dbReference type="EMBL" id="NRSD01000012">
    <property type="protein sequence ID" value="MBK1645449.1"/>
    <property type="molecule type" value="Genomic_DNA"/>
</dbReference>
<reference evidence="4 5" key="1">
    <citation type="journal article" date="2020" name="Microorganisms">
        <title>Osmotic Adaptation and Compatible Solute Biosynthesis of Phototrophic Bacteria as Revealed from Genome Analyses.</title>
        <authorList>
            <person name="Imhoff J.F."/>
            <person name="Rahn T."/>
            <person name="Kunzel S."/>
            <person name="Keller A."/>
            <person name="Neulinger S.C."/>
        </authorList>
    </citation>
    <scope>NUCLEOTIDE SEQUENCE [LARGE SCALE GENOMIC DNA]</scope>
    <source>
        <strain evidence="4 5">DSM 21303</strain>
    </source>
</reference>
<comment type="caution">
    <text evidence="4">The sequence shown here is derived from an EMBL/GenBank/DDBJ whole genome shotgun (WGS) entry which is preliminary data.</text>
</comment>